<keyword evidence="1 3" id="KW-0489">Methyltransferase</keyword>
<name>A0A6V2F820_9STRA</name>
<dbReference type="EMBL" id="HBNS01018684">
    <property type="protein sequence ID" value="CAE4607172.1"/>
    <property type="molecule type" value="Transcribed_RNA"/>
</dbReference>
<evidence type="ECO:0000256" key="1">
    <source>
        <dbReference type="ARBA" id="ARBA00022603"/>
    </source>
</evidence>
<feature type="domain" description="Hcy-binding" evidence="4">
    <location>
        <begin position="14"/>
        <end position="323"/>
    </location>
</feature>
<feature type="binding site" evidence="3">
    <location>
        <position position="308"/>
    </location>
    <ligand>
        <name>Zn(2+)</name>
        <dbReference type="ChEBI" id="CHEBI:29105"/>
    </ligand>
</feature>
<gene>
    <name evidence="5" type="ORF">DBRI00130_LOCUS14900</name>
    <name evidence="6" type="ORF">DBRI00130_LOCUS14901</name>
    <name evidence="7" type="ORF">DBRI00130_LOCUS14902</name>
</gene>
<dbReference type="GO" id="GO:0008168">
    <property type="term" value="F:methyltransferase activity"/>
    <property type="evidence" value="ECO:0007669"/>
    <property type="project" value="UniProtKB-UniRule"/>
</dbReference>
<dbReference type="Pfam" id="PF02574">
    <property type="entry name" value="S-methyl_trans"/>
    <property type="match status" value="1"/>
</dbReference>
<accession>A0A6V2F820</accession>
<protein>
    <recommendedName>
        <fullName evidence="4">Hcy-binding domain-containing protein</fullName>
    </recommendedName>
</protein>
<reference evidence="5" key="1">
    <citation type="submission" date="2021-01" db="EMBL/GenBank/DDBJ databases">
        <authorList>
            <person name="Corre E."/>
            <person name="Pelletier E."/>
            <person name="Niang G."/>
            <person name="Scheremetjew M."/>
            <person name="Finn R."/>
            <person name="Kale V."/>
            <person name="Holt S."/>
            <person name="Cochrane G."/>
            <person name="Meng A."/>
            <person name="Brown T."/>
            <person name="Cohen L."/>
        </authorList>
    </citation>
    <scope>NUCLEOTIDE SEQUENCE</scope>
    <source>
        <strain evidence="5">GSO104</strain>
    </source>
</reference>
<keyword evidence="3" id="KW-0862">Zinc</keyword>
<sequence length="329" mass="34951">MEDASLHEAQSAKYRGALPSLSGDLYLTDGGIETVLIFQEKQDLPHFAAFSLLKTPDGVELLKKYYTPFIELANEKGVGCILESATWRASLDWGKKLGYSEEELSIANQKSICILRNLRSTMEKGKPLIISGCVGPRGDGYVAGEVMTTPDAMDYHLAQVQALAAAGADVITGITMTNSAEAAGLVQACVQHRMPCVISFTLETDGALPSGETLQAAICAVEAAGPVLYYMLNCAHPSHFAGVLAQAVVAGEEWVDRIRGLRANASAKSHAELDAMTELDSGDAEELAVQCRGLKERALPALNVLGGCCGTNVRHVAQMHAACAHLFAS</sequence>
<dbReference type="AlphaFoldDB" id="A0A6V2F820"/>
<organism evidence="5">
    <name type="scientific">Ditylum brightwellii</name>
    <dbReference type="NCBI Taxonomy" id="49249"/>
    <lineage>
        <taxon>Eukaryota</taxon>
        <taxon>Sar</taxon>
        <taxon>Stramenopiles</taxon>
        <taxon>Ochrophyta</taxon>
        <taxon>Bacillariophyta</taxon>
        <taxon>Mediophyceae</taxon>
        <taxon>Lithodesmiophycidae</taxon>
        <taxon>Lithodesmiales</taxon>
        <taxon>Lithodesmiaceae</taxon>
        <taxon>Ditylum</taxon>
    </lineage>
</organism>
<keyword evidence="2 3" id="KW-0808">Transferase</keyword>
<dbReference type="Gene3D" id="3.20.20.330">
    <property type="entry name" value="Homocysteine-binding-like domain"/>
    <property type="match status" value="1"/>
</dbReference>
<evidence type="ECO:0000256" key="2">
    <source>
        <dbReference type="ARBA" id="ARBA00022679"/>
    </source>
</evidence>
<evidence type="ECO:0000313" key="7">
    <source>
        <dbReference type="EMBL" id="CAE4607172.1"/>
    </source>
</evidence>
<dbReference type="PROSITE" id="PS50970">
    <property type="entry name" value="HCY"/>
    <property type="match status" value="1"/>
</dbReference>
<evidence type="ECO:0000313" key="6">
    <source>
        <dbReference type="EMBL" id="CAE4607171.1"/>
    </source>
</evidence>
<keyword evidence="3" id="KW-0479">Metal-binding</keyword>
<dbReference type="InterPro" id="IPR003726">
    <property type="entry name" value="HCY_dom"/>
</dbReference>
<dbReference type="GO" id="GO:0046872">
    <property type="term" value="F:metal ion binding"/>
    <property type="evidence" value="ECO:0007669"/>
    <property type="project" value="UniProtKB-KW"/>
</dbReference>
<evidence type="ECO:0000313" key="5">
    <source>
        <dbReference type="EMBL" id="CAE4607169.1"/>
    </source>
</evidence>
<dbReference type="PANTHER" id="PTHR11103:SF18">
    <property type="entry name" value="SLR1189 PROTEIN"/>
    <property type="match status" value="1"/>
</dbReference>
<dbReference type="PANTHER" id="PTHR11103">
    <property type="entry name" value="SLR1189 PROTEIN"/>
    <property type="match status" value="1"/>
</dbReference>
<proteinExistence type="predicted"/>
<dbReference type="SUPFAM" id="SSF82282">
    <property type="entry name" value="Homocysteine S-methyltransferase"/>
    <property type="match status" value="1"/>
</dbReference>
<evidence type="ECO:0000259" key="4">
    <source>
        <dbReference type="PROSITE" id="PS50970"/>
    </source>
</evidence>
<dbReference type="GO" id="GO:0032259">
    <property type="term" value="P:methylation"/>
    <property type="evidence" value="ECO:0007669"/>
    <property type="project" value="UniProtKB-KW"/>
</dbReference>
<feature type="binding site" evidence="3">
    <location>
        <position position="234"/>
    </location>
    <ligand>
        <name>Zn(2+)</name>
        <dbReference type="ChEBI" id="CHEBI:29105"/>
    </ligand>
</feature>
<dbReference type="EMBL" id="HBNS01018683">
    <property type="protein sequence ID" value="CAE4607171.1"/>
    <property type="molecule type" value="Transcribed_RNA"/>
</dbReference>
<dbReference type="EMBL" id="HBNS01018682">
    <property type="protein sequence ID" value="CAE4607169.1"/>
    <property type="molecule type" value="Transcribed_RNA"/>
</dbReference>
<dbReference type="InterPro" id="IPR036589">
    <property type="entry name" value="HCY_dom_sf"/>
</dbReference>
<feature type="binding site" evidence="3">
    <location>
        <position position="309"/>
    </location>
    <ligand>
        <name>Zn(2+)</name>
        <dbReference type="ChEBI" id="CHEBI:29105"/>
    </ligand>
</feature>
<evidence type="ECO:0000256" key="3">
    <source>
        <dbReference type="PROSITE-ProRule" id="PRU00333"/>
    </source>
</evidence>
<comment type="cofactor">
    <cofactor evidence="3">
        <name>Zn(2+)</name>
        <dbReference type="ChEBI" id="CHEBI:29105"/>
    </cofactor>
</comment>